<evidence type="ECO:0000256" key="2">
    <source>
        <dbReference type="ARBA" id="ARBA00005581"/>
    </source>
</evidence>
<dbReference type="PANTHER" id="PTHR31232:SF18">
    <property type="entry name" value="S-PROTEIN HOMOLOG"/>
    <property type="match status" value="1"/>
</dbReference>
<organism evidence="7 8">
    <name type="scientific">Vitis vinifera</name>
    <name type="common">Grape</name>
    <dbReference type="NCBI Taxonomy" id="29760"/>
    <lineage>
        <taxon>Eukaryota</taxon>
        <taxon>Viridiplantae</taxon>
        <taxon>Streptophyta</taxon>
        <taxon>Embryophyta</taxon>
        <taxon>Tracheophyta</taxon>
        <taxon>Spermatophyta</taxon>
        <taxon>Magnoliopsida</taxon>
        <taxon>eudicotyledons</taxon>
        <taxon>Gunneridae</taxon>
        <taxon>Pentapetalae</taxon>
        <taxon>rosids</taxon>
        <taxon>Vitales</taxon>
        <taxon>Vitaceae</taxon>
        <taxon>Viteae</taxon>
        <taxon>Vitis</taxon>
    </lineage>
</organism>
<protein>
    <recommendedName>
        <fullName evidence="6">S-protein homolog</fullName>
    </recommendedName>
</protein>
<evidence type="ECO:0000256" key="5">
    <source>
        <dbReference type="ARBA" id="ARBA00022729"/>
    </source>
</evidence>
<comment type="subcellular location">
    <subcellularLocation>
        <location evidence="1 6">Secreted</location>
    </subcellularLocation>
</comment>
<name>A0A438GLB0_VITVI</name>
<dbReference type="Proteomes" id="UP000288805">
    <property type="component" value="Unassembled WGS sequence"/>
</dbReference>
<evidence type="ECO:0000256" key="3">
    <source>
        <dbReference type="ARBA" id="ARBA00022471"/>
    </source>
</evidence>
<accession>A0A438GLB0</accession>
<dbReference type="AlphaFoldDB" id="A0A438GLB0"/>
<evidence type="ECO:0000313" key="7">
    <source>
        <dbReference type="EMBL" id="RVW73006.1"/>
    </source>
</evidence>
<dbReference type="GO" id="GO:0060320">
    <property type="term" value="P:rejection of self pollen"/>
    <property type="evidence" value="ECO:0007669"/>
    <property type="project" value="UniProtKB-KW"/>
</dbReference>
<dbReference type="OrthoDB" id="1938697at2759"/>
<dbReference type="EMBL" id="QGNW01000402">
    <property type="protein sequence ID" value="RVW73006.1"/>
    <property type="molecule type" value="Genomic_DNA"/>
</dbReference>
<feature type="signal peptide" evidence="6">
    <location>
        <begin position="1"/>
        <end position="23"/>
    </location>
</feature>
<gene>
    <name evidence="7" type="primary">S1_1</name>
    <name evidence="7" type="ORF">CK203_057431</name>
</gene>
<dbReference type="Gramene" id="Vitis08g00383.t01">
    <property type="protein sequence ID" value="Vitis08g00383.t01.CDS"/>
    <property type="gene ID" value="Vitis08g00383"/>
</dbReference>
<evidence type="ECO:0000313" key="8">
    <source>
        <dbReference type="Proteomes" id="UP000288805"/>
    </source>
</evidence>
<comment type="caution">
    <text evidence="7">The sequence shown here is derived from an EMBL/GenBank/DDBJ whole genome shotgun (WGS) entry which is preliminary data.</text>
</comment>
<comment type="similarity">
    <text evidence="2 6">Belongs to the plant self-incompatibility (S1) protein family.</text>
</comment>
<dbReference type="PANTHER" id="PTHR31232">
    <property type="match status" value="1"/>
</dbReference>
<dbReference type="InterPro" id="IPR010264">
    <property type="entry name" value="Self-incomp_S1"/>
</dbReference>
<evidence type="ECO:0000256" key="6">
    <source>
        <dbReference type="RuleBase" id="RU367044"/>
    </source>
</evidence>
<reference evidence="7 8" key="1">
    <citation type="journal article" date="2018" name="PLoS Genet.">
        <title>Population sequencing reveals clonal diversity and ancestral inbreeding in the grapevine cultivar Chardonnay.</title>
        <authorList>
            <person name="Roach M.J."/>
            <person name="Johnson D.L."/>
            <person name="Bohlmann J."/>
            <person name="van Vuuren H.J."/>
            <person name="Jones S.J."/>
            <person name="Pretorius I.S."/>
            <person name="Schmidt S.A."/>
            <person name="Borneman A.R."/>
        </authorList>
    </citation>
    <scope>NUCLEOTIDE SEQUENCE [LARGE SCALE GENOMIC DNA]</scope>
    <source>
        <strain evidence="8">cv. Chardonnay</strain>
        <tissue evidence="7">Leaf</tissue>
    </source>
</reference>
<keyword evidence="3 6" id="KW-0713">Self-incompatibility</keyword>
<keyword evidence="5 6" id="KW-0732">Signal</keyword>
<dbReference type="GO" id="GO:0005576">
    <property type="term" value="C:extracellular region"/>
    <property type="evidence" value="ECO:0007669"/>
    <property type="project" value="UniProtKB-SubCell"/>
</dbReference>
<feature type="chain" id="PRO_5025096698" description="S-protein homolog" evidence="6">
    <location>
        <begin position="24"/>
        <end position="140"/>
    </location>
</feature>
<evidence type="ECO:0000256" key="4">
    <source>
        <dbReference type="ARBA" id="ARBA00022525"/>
    </source>
</evidence>
<dbReference type="Pfam" id="PF05938">
    <property type="entry name" value="Self-incomp_S1"/>
    <property type="match status" value="1"/>
</dbReference>
<sequence length="140" mass="16389">MRNMTRITFVILSVLLLASLSSTSNFVLGKVHVRVMNRLGHGRSMQIHCQSQDDDLGCLTVPDGREIEWKFYVNFWGTTLFYCAVQWNGSVWHHFDAYSYKRDDNRCEARCNWMISEDGRLFGFNQKHGTWDVVQFQDAQ</sequence>
<evidence type="ECO:0000256" key="1">
    <source>
        <dbReference type="ARBA" id="ARBA00004613"/>
    </source>
</evidence>
<keyword evidence="4 6" id="KW-0964">Secreted</keyword>
<proteinExistence type="inferred from homology"/>